<dbReference type="InterPro" id="IPR012337">
    <property type="entry name" value="RNaseH-like_sf"/>
</dbReference>
<dbReference type="OrthoDB" id="2752996at2759"/>
<dbReference type="Gene3D" id="3.30.420.10">
    <property type="entry name" value="Ribonuclease H-like superfamily/Ribonuclease H"/>
    <property type="match status" value="1"/>
</dbReference>
<evidence type="ECO:0000313" key="3">
    <source>
        <dbReference type="Proteomes" id="UP000266861"/>
    </source>
</evidence>
<name>A0A397JGV3_9GLOM</name>
<sequence length="344" mass="39632">MGIGIIMGFTTSNQETYTKTLGARVTGNPSSTRAELWAILVALKLLPYAATATIKTDSQASIVNYVKVKAHAGTAENEFADQFAKWGALQNEWNNKHIQRETNWQLSFQIIHGSKITNLITSQEDHNKRKLINYVKVKAHAGTAENEFADQFAKWGALQNEWNNKHIQRETNWQLSFQIIHGSKITNLITSQEDHNKRKLSIKLLNDELPTKKRLHERKPLIYTDNICVSCNKSQEDSLHVFTYNRFANTLRNGFMDYIINKVTKIKGNTKKQLITNVLKISNFAKIDVLRQIRVYNFQDKFSFIDIIRGFIPKQLQKNLTRIISKTEAKKTIIDTFMELCDKK</sequence>
<dbReference type="PROSITE" id="PS50879">
    <property type="entry name" value="RNASE_H_1"/>
    <property type="match status" value="1"/>
</dbReference>
<reference evidence="2 3" key="1">
    <citation type="submission" date="2018-08" db="EMBL/GenBank/DDBJ databases">
        <title>Genome and evolution of the arbuscular mycorrhizal fungus Diversispora epigaea (formerly Glomus versiforme) and its bacterial endosymbionts.</title>
        <authorList>
            <person name="Sun X."/>
            <person name="Fei Z."/>
            <person name="Harrison M."/>
        </authorList>
    </citation>
    <scope>NUCLEOTIDE SEQUENCE [LARGE SCALE GENOMIC DNA]</scope>
    <source>
        <strain evidence="2 3">IT104</strain>
    </source>
</reference>
<evidence type="ECO:0000313" key="2">
    <source>
        <dbReference type="EMBL" id="RHZ87251.1"/>
    </source>
</evidence>
<organism evidence="2 3">
    <name type="scientific">Diversispora epigaea</name>
    <dbReference type="NCBI Taxonomy" id="1348612"/>
    <lineage>
        <taxon>Eukaryota</taxon>
        <taxon>Fungi</taxon>
        <taxon>Fungi incertae sedis</taxon>
        <taxon>Mucoromycota</taxon>
        <taxon>Glomeromycotina</taxon>
        <taxon>Glomeromycetes</taxon>
        <taxon>Diversisporales</taxon>
        <taxon>Diversisporaceae</taxon>
        <taxon>Diversispora</taxon>
    </lineage>
</organism>
<protein>
    <recommendedName>
        <fullName evidence="1">RNase H type-1 domain-containing protein</fullName>
    </recommendedName>
</protein>
<comment type="caution">
    <text evidence="2">The sequence shown here is derived from an EMBL/GenBank/DDBJ whole genome shotgun (WGS) entry which is preliminary data.</text>
</comment>
<proteinExistence type="predicted"/>
<evidence type="ECO:0000259" key="1">
    <source>
        <dbReference type="PROSITE" id="PS50879"/>
    </source>
</evidence>
<dbReference type="GO" id="GO:0003676">
    <property type="term" value="F:nucleic acid binding"/>
    <property type="evidence" value="ECO:0007669"/>
    <property type="project" value="InterPro"/>
</dbReference>
<gene>
    <name evidence="2" type="ORF">Glove_38g30</name>
</gene>
<dbReference type="Proteomes" id="UP000266861">
    <property type="component" value="Unassembled WGS sequence"/>
</dbReference>
<dbReference type="InterPro" id="IPR002156">
    <property type="entry name" value="RNaseH_domain"/>
</dbReference>
<feature type="domain" description="RNase H type-1" evidence="1">
    <location>
        <begin position="1"/>
        <end position="158"/>
    </location>
</feature>
<accession>A0A397JGV3</accession>
<dbReference type="InterPro" id="IPR036397">
    <property type="entry name" value="RNaseH_sf"/>
</dbReference>
<dbReference type="EMBL" id="PQFF01000036">
    <property type="protein sequence ID" value="RHZ87251.1"/>
    <property type="molecule type" value="Genomic_DNA"/>
</dbReference>
<dbReference type="GO" id="GO:0004523">
    <property type="term" value="F:RNA-DNA hybrid ribonuclease activity"/>
    <property type="evidence" value="ECO:0007669"/>
    <property type="project" value="InterPro"/>
</dbReference>
<dbReference type="AlphaFoldDB" id="A0A397JGV3"/>
<dbReference type="SUPFAM" id="SSF53098">
    <property type="entry name" value="Ribonuclease H-like"/>
    <property type="match status" value="1"/>
</dbReference>
<keyword evidence="3" id="KW-1185">Reference proteome</keyword>